<comment type="caution">
    <text evidence="1">The sequence shown here is derived from an EMBL/GenBank/DDBJ whole genome shotgun (WGS) entry which is preliminary data.</text>
</comment>
<organism evidence="1 2">
    <name type="scientific">Acaulospora morrowiae</name>
    <dbReference type="NCBI Taxonomy" id="94023"/>
    <lineage>
        <taxon>Eukaryota</taxon>
        <taxon>Fungi</taxon>
        <taxon>Fungi incertae sedis</taxon>
        <taxon>Mucoromycota</taxon>
        <taxon>Glomeromycotina</taxon>
        <taxon>Glomeromycetes</taxon>
        <taxon>Diversisporales</taxon>
        <taxon>Acaulosporaceae</taxon>
        <taxon>Acaulospora</taxon>
    </lineage>
</organism>
<evidence type="ECO:0000313" key="1">
    <source>
        <dbReference type="EMBL" id="CAG8645718.1"/>
    </source>
</evidence>
<gene>
    <name evidence="1" type="ORF">AMORRO_LOCUS9725</name>
</gene>
<accession>A0A9N9DNF6</accession>
<sequence length="75" mass="8892">NESLPTNIYKDNTLPLDNRQLLLQMYPWNNLIKFNQLPMDKKIGNMCLNMTKKHKTLFRLSYYFSAIICPIDVVL</sequence>
<dbReference type="OrthoDB" id="2420776at2759"/>
<feature type="non-terminal residue" evidence="1">
    <location>
        <position position="1"/>
    </location>
</feature>
<keyword evidence="2" id="KW-1185">Reference proteome</keyword>
<protein>
    <submittedName>
        <fullName evidence="1">17016_t:CDS:1</fullName>
    </submittedName>
</protein>
<dbReference type="EMBL" id="CAJVPV010009843">
    <property type="protein sequence ID" value="CAG8645718.1"/>
    <property type="molecule type" value="Genomic_DNA"/>
</dbReference>
<dbReference type="Proteomes" id="UP000789342">
    <property type="component" value="Unassembled WGS sequence"/>
</dbReference>
<name>A0A9N9DNF6_9GLOM</name>
<evidence type="ECO:0000313" key="2">
    <source>
        <dbReference type="Proteomes" id="UP000789342"/>
    </source>
</evidence>
<proteinExistence type="predicted"/>
<reference evidence="1" key="1">
    <citation type="submission" date="2021-06" db="EMBL/GenBank/DDBJ databases">
        <authorList>
            <person name="Kallberg Y."/>
            <person name="Tangrot J."/>
            <person name="Rosling A."/>
        </authorList>
    </citation>
    <scope>NUCLEOTIDE SEQUENCE</scope>
    <source>
        <strain evidence="1">CL551</strain>
    </source>
</reference>
<dbReference type="AlphaFoldDB" id="A0A9N9DNF6"/>